<protein>
    <submittedName>
        <fullName evidence="2">DUF2550 family protein</fullName>
    </submittedName>
</protein>
<evidence type="ECO:0000313" key="2">
    <source>
        <dbReference type="EMBL" id="TVZ04262.1"/>
    </source>
</evidence>
<sequence length="180" mass="18744">MGRAITDAVWIFAAVLALLVIAAAVLASRRYLLERTGGTVECAVRQPAESGTWRLGVLSYQNDALCWYGALGVLLRPEHIYTRRALSVVSRRAALPSEAVVLGADRIVVELATGAGAGGPGLPPGGGAQRVELAMTEQALTGFLAWIEAAPPGSHLGEILSPHGRSARASDRRTGSAHAA</sequence>
<dbReference type="OrthoDB" id="4793422at2"/>
<keyword evidence="3" id="KW-1185">Reference proteome</keyword>
<evidence type="ECO:0000256" key="1">
    <source>
        <dbReference type="SAM" id="MobiDB-lite"/>
    </source>
</evidence>
<dbReference type="EMBL" id="RPFW01000003">
    <property type="protein sequence ID" value="TVZ04262.1"/>
    <property type="molecule type" value="Genomic_DNA"/>
</dbReference>
<gene>
    <name evidence="2" type="ORF">EAS64_17915</name>
</gene>
<feature type="region of interest" description="Disordered" evidence="1">
    <location>
        <begin position="157"/>
        <end position="180"/>
    </location>
</feature>
<comment type="caution">
    <text evidence="2">The sequence shown here is derived from an EMBL/GenBank/DDBJ whole genome shotgun (WGS) entry which is preliminary data.</text>
</comment>
<dbReference type="RefSeq" id="WP_145854131.1">
    <property type="nucleotide sequence ID" value="NZ_RPFW01000003.1"/>
</dbReference>
<dbReference type="AlphaFoldDB" id="A0A6P2BYS0"/>
<reference evidence="2 3" key="1">
    <citation type="submission" date="2018-11" db="EMBL/GenBank/DDBJ databases">
        <title>Trebonia kvetii gen.nov., sp.nov., a novel acidophilic actinobacterium, and proposal of the new actinobacterial family Treboniaceae fam. nov.</title>
        <authorList>
            <person name="Rapoport D."/>
            <person name="Sagova-Mareckova M."/>
            <person name="Sedlacek I."/>
            <person name="Provaznik J."/>
            <person name="Kralova S."/>
            <person name="Pavlinic D."/>
            <person name="Benes V."/>
            <person name="Kopecky J."/>
        </authorList>
    </citation>
    <scope>NUCLEOTIDE SEQUENCE [LARGE SCALE GENOMIC DNA]</scope>
    <source>
        <strain evidence="2 3">15Tr583</strain>
    </source>
</reference>
<proteinExistence type="predicted"/>
<name>A0A6P2BYS0_9ACTN</name>
<evidence type="ECO:0000313" key="3">
    <source>
        <dbReference type="Proteomes" id="UP000460272"/>
    </source>
</evidence>
<dbReference type="InterPro" id="IPR019675">
    <property type="entry name" value="DUF2550"/>
</dbReference>
<dbReference type="Pfam" id="PF10739">
    <property type="entry name" value="DUF2550"/>
    <property type="match status" value="1"/>
</dbReference>
<dbReference type="Proteomes" id="UP000460272">
    <property type="component" value="Unassembled WGS sequence"/>
</dbReference>
<accession>A0A6P2BYS0</accession>
<organism evidence="2 3">
    <name type="scientific">Trebonia kvetii</name>
    <dbReference type="NCBI Taxonomy" id="2480626"/>
    <lineage>
        <taxon>Bacteria</taxon>
        <taxon>Bacillati</taxon>
        <taxon>Actinomycetota</taxon>
        <taxon>Actinomycetes</taxon>
        <taxon>Streptosporangiales</taxon>
        <taxon>Treboniaceae</taxon>
        <taxon>Trebonia</taxon>
    </lineage>
</organism>